<proteinExistence type="predicted"/>
<reference evidence="6" key="1">
    <citation type="submission" date="2023-06" db="EMBL/GenBank/DDBJ databases">
        <title>Genome-scale phylogeny and comparative genomics of the fungal order Sordariales.</title>
        <authorList>
            <consortium name="Lawrence Berkeley National Laboratory"/>
            <person name="Hensen N."/>
            <person name="Bonometti L."/>
            <person name="Westerberg I."/>
            <person name="Brannstrom I.O."/>
            <person name="Guillou S."/>
            <person name="Cros-Aarteil S."/>
            <person name="Calhoun S."/>
            <person name="Haridas S."/>
            <person name="Kuo A."/>
            <person name="Mondo S."/>
            <person name="Pangilinan J."/>
            <person name="Riley R."/>
            <person name="Labutti K."/>
            <person name="Andreopoulos B."/>
            <person name="Lipzen A."/>
            <person name="Chen C."/>
            <person name="Yanf M."/>
            <person name="Daum C."/>
            <person name="Ng V."/>
            <person name="Clum A."/>
            <person name="Steindorff A."/>
            <person name="Ohm R."/>
            <person name="Martin F."/>
            <person name="Silar P."/>
            <person name="Natvig D."/>
            <person name="Lalanne C."/>
            <person name="Gautier V."/>
            <person name="Ament-Velasquez S.L."/>
            <person name="Kruys A."/>
            <person name="Hutchinson M.I."/>
            <person name="Powell A.J."/>
            <person name="Barry K."/>
            <person name="Miller A.N."/>
            <person name="Grigoriev I.V."/>
            <person name="Debuchy R."/>
            <person name="Gladieux P."/>
            <person name="Thoren M.H."/>
            <person name="Johannesson H."/>
        </authorList>
    </citation>
    <scope>NUCLEOTIDE SEQUENCE</scope>
    <source>
        <strain evidence="6">CBS 606.72</strain>
    </source>
</reference>
<dbReference type="GO" id="GO:0003677">
    <property type="term" value="F:DNA binding"/>
    <property type="evidence" value="ECO:0007669"/>
    <property type="project" value="InterPro"/>
</dbReference>
<dbReference type="PANTHER" id="PTHR47256:SF1">
    <property type="entry name" value="ZN(II)2CYS6 TRANSCRIPTION FACTOR (EUROFUNG)"/>
    <property type="match status" value="1"/>
</dbReference>
<sequence>MPEQQTANLKPSARFLPPPSRKKRVASALAACGACRRRKSKCNAERPKCSVCLDRGTECEYDTNATETHTQALKRKFSELESERAAYKQIYEVLQSKSDREAGEILQRIRSGVDINTIVRIVNYGDPQGDLTLVPETRYRYAFPYASEMPSWLLRPGNPYLASEIYDYALNPLAQLPSPASSSSSSPRIGLHLEPYMKPFYGVTILQPWLDTVKPSKWTTISNDDDLMRKLLEAYILHDYDWFTAFHKDFFLEDMANGRHRFCTPLLVNVVLCCGSHCLSRLQDRAEYWNPKTLSYQFLAETKRLFEYEAGLEKPEGSVHDPGWVQTHQRWLARRLTTIQTADLLALLYALSGIDRIGFRYTLRAVEMAYEIDLFRRPPEELDADTKTVWGFTGWALFSWQTMNCYYYCRTPLVRVPPETPLPDPASNQAWYGEMWIRYPLSQSRLPMQHPVFCKAKTELWVIINDFSLFAFTRPDPRKVISPPELLPFYQKFIHWMRELPEPLTPRKMAFPHQLMMHMQYHNVLMAILKPIKGLDWGVENPPAESPLEAYENSLVCYETVIRLYYLRHGFHAPSSFLVNFLGTLAQATLDAIATNQDATRADHLKSTILLAVKGLYEQGLSHYVSKVVFRMFSSMMKAEDAQTFKRLTTINDEVTEDELNGPLKHPVSSDWPGYNSSYNEGAIPLSGMVEALSLDPDSGGPSGSTR</sequence>
<protein>
    <recommendedName>
        <fullName evidence="5">Zn(2)-C6 fungal-type domain-containing protein</fullName>
    </recommendedName>
</protein>
<dbReference type="InterPro" id="IPR036864">
    <property type="entry name" value="Zn2-C6_fun-type_DNA-bd_sf"/>
</dbReference>
<dbReference type="InterPro" id="IPR007219">
    <property type="entry name" value="XnlR_reg_dom"/>
</dbReference>
<evidence type="ECO:0000313" key="7">
    <source>
        <dbReference type="Proteomes" id="UP001175000"/>
    </source>
</evidence>
<feature type="domain" description="Zn(2)-C6 fungal-type" evidence="5">
    <location>
        <begin position="31"/>
        <end position="61"/>
    </location>
</feature>
<dbReference type="CDD" id="cd00067">
    <property type="entry name" value="GAL4"/>
    <property type="match status" value="1"/>
</dbReference>
<dbReference type="InterPro" id="IPR053187">
    <property type="entry name" value="Notoamide_regulator"/>
</dbReference>
<dbReference type="PROSITE" id="PS50048">
    <property type="entry name" value="ZN2_CY6_FUNGAL_2"/>
    <property type="match status" value="1"/>
</dbReference>
<dbReference type="AlphaFoldDB" id="A0AA39XFG4"/>
<accession>A0AA39XFG4</accession>
<dbReference type="Gene3D" id="4.10.240.10">
    <property type="entry name" value="Zn(2)-C6 fungal-type DNA-binding domain"/>
    <property type="match status" value="1"/>
</dbReference>
<gene>
    <name evidence="6" type="ORF">B0T14DRAFT_415030</name>
</gene>
<evidence type="ECO:0000256" key="4">
    <source>
        <dbReference type="SAM" id="MobiDB-lite"/>
    </source>
</evidence>
<evidence type="ECO:0000256" key="2">
    <source>
        <dbReference type="ARBA" id="ARBA00023242"/>
    </source>
</evidence>
<evidence type="ECO:0000313" key="6">
    <source>
        <dbReference type="EMBL" id="KAK0633001.1"/>
    </source>
</evidence>
<dbReference type="Proteomes" id="UP001175000">
    <property type="component" value="Unassembled WGS sequence"/>
</dbReference>
<keyword evidence="3" id="KW-0175">Coiled coil</keyword>
<keyword evidence="7" id="KW-1185">Reference proteome</keyword>
<dbReference type="EMBL" id="JAULSU010000001">
    <property type="protein sequence ID" value="KAK0633001.1"/>
    <property type="molecule type" value="Genomic_DNA"/>
</dbReference>
<dbReference type="GO" id="GO:0000981">
    <property type="term" value="F:DNA-binding transcription factor activity, RNA polymerase II-specific"/>
    <property type="evidence" value="ECO:0007669"/>
    <property type="project" value="InterPro"/>
</dbReference>
<dbReference type="SUPFAM" id="SSF57701">
    <property type="entry name" value="Zn2/Cys6 DNA-binding domain"/>
    <property type="match status" value="1"/>
</dbReference>
<dbReference type="CDD" id="cd12148">
    <property type="entry name" value="fungal_TF_MHR"/>
    <property type="match status" value="1"/>
</dbReference>
<comment type="caution">
    <text evidence="6">The sequence shown here is derived from an EMBL/GenBank/DDBJ whole genome shotgun (WGS) entry which is preliminary data.</text>
</comment>
<dbReference type="GO" id="GO:0006351">
    <property type="term" value="P:DNA-templated transcription"/>
    <property type="evidence" value="ECO:0007669"/>
    <property type="project" value="InterPro"/>
</dbReference>
<dbReference type="PROSITE" id="PS00463">
    <property type="entry name" value="ZN2_CY6_FUNGAL_1"/>
    <property type="match status" value="1"/>
</dbReference>
<keyword evidence="1" id="KW-0479">Metal-binding</keyword>
<dbReference type="SMART" id="SM00066">
    <property type="entry name" value="GAL4"/>
    <property type="match status" value="1"/>
</dbReference>
<dbReference type="Pfam" id="PF00172">
    <property type="entry name" value="Zn_clus"/>
    <property type="match status" value="1"/>
</dbReference>
<dbReference type="PANTHER" id="PTHR47256">
    <property type="entry name" value="ZN(II)2CYS6 TRANSCRIPTION FACTOR (EUROFUNG)-RELATED"/>
    <property type="match status" value="1"/>
</dbReference>
<dbReference type="Pfam" id="PF04082">
    <property type="entry name" value="Fungal_trans"/>
    <property type="match status" value="1"/>
</dbReference>
<name>A0AA39XFG4_9PEZI</name>
<dbReference type="GO" id="GO:0008270">
    <property type="term" value="F:zinc ion binding"/>
    <property type="evidence" value="ECO:0007669"/>
    <property type="project" value="InterPro"/>
</dbReference>
<organism evidence="6 7">
    <name type="scientific">Immersiella caudata</name>
    <dbReference type="NCBI Taxonomy" id="314043"/>
    <lineage>
        <taxon>Eukaryota</taxon>
        <taxon>Fungi</taxon>
        <taxon>Dikarya</taxon>
        <taxon>Ascomycota</taxon>
        <taxon>Pezizomycotina</taxon>
        <taxon>Sordariomycetes</taxon>
        <taxon>Sordariomycetidae</taxon>
        <taxon>Sordariales</taxon>
        <taxon>Lasiosphaeriaceae</taxon>
        <taxon>Immersiella</taxon>
    </lineage>
</organism>
<evidence type="ECO:0000256" key="3">
    <source>
        <dbReference type="SAM" id="Coils"/>
    </source>
</evidence>
<feature type="coiled-coil region" evidence="3">
    <location>
        <begin position="70"/>
        <end position="97"/>
    </location>
</feature>
<keyword evidence="2" id="KW-0539">Nucleus</keyword>
<evidence type="ECO:0000259" key="5">
    <source>
        <dbReference type="PROSITE" id="PS50048"/>
    </source>
</evidence>
<evidence type="ECO:0000256" key="1">
    <source>
        <dbReference type="ARBA" id="ARBA00022723"/>
    </source>
</evidence>
<dbReference type="InterPro" id="IPR001138">
    <property type="entry name" value="Zn2Cys6_DnaBD"/>
</dbReference>
<feature type="region of interest" description="Disordered" evidence="4">
    <location>
        <begin position="1"/>
        <end position="21"/>
    </location>
</feature>